<feature type="chain" id="PRO_5016299634" evidence="7">
    <location>
        <begin position="17"/>
        <end position="584"/>
    </location>
</feature>
<feature type="transmembrane region" description="Helical" evidence="6">
    <location>
        <begin position="390"/>
        <end position="413"/>
    </location>
</feature>
<dbReference type="EMBL" id="KZ819283">
    <property type="protein sequence ID" value="PWO01354.1"/>
    <property type="molecule type" value="Genomic_DNA"/>
</dbReference>
<accession>A0A316ZLY0</accession>
<keyword evidence="5" id="KW-0862">Zinc</keyword>
<dbReference type="OrthoDB" id="5585746at2759"/>
<feature type="signal peptide" evidence="7">
    <location>
        <begin position="1"/>
        <end position="16"/>
    </location>
</feature>
<dbReference type="InterPro" id="IPR004254">
    <property type="entry name" value="AdipoR/HlyIII-related"/>
</dbReference>
<keyword evidence="7" id="KW-0732">Signal</keyword>
<feature type="transmembrane region" description="Helical" evidence="6">
    <location>
        <begin position="451"/>
        <end position="472"/>
    </location>
</feature>
<dbReference type="PANTHER" id="PTHR20855:SF97">
    <property type="entry name" value="ADIPOR-LIKE RECEPTOR IZH3-RELATED"/>
    <property type="match status" value="1"/>
</dbReference>
<keyword evidence="9" id="KW-1185">Reference proteome</keyword>
<name>A0A316ZLY0_9BASI</name>
<evidence type="ECO:0000313" key="8">
    <source>
        <dbReference type="EMBL" id="PWO01354.1"/>
    </source>
</evidence>
<feature type="transmembrane region" description="Helical" evidence="6">
    <location>
        <begin position="420"/>
        <end position="439"/>
    </location>
</feature>
<evidence type="ECO:0000256" key="1">
    <source>
        <dbReference type="ARBA" id="ARBA00004141"/>
    </source>
</evidence>
<dbReference type="GeneID" id="37267991"/>
<feature type="binding site" evidence="5">
    <location>
        <position position="494"/>
    </location>
    <ligand>
        <name>Zn(2+)</name>
        <dbReference type="ChEBI" id="CHEBI:29105"/>
    </ligand>
</feature>
<dbReference type="RefSeq" id="XP_025601632.1">
    <property type="nucleotide sequence ID" value="XM_025740445.1"/>
</dbReference>
<feature type="binding site" evidence="5">
    <location>
        <position position="345"/>
    </location>
    <ligand>
        <name>Zn(2+)</name>
        <dbReference type="ChEBI" id="CHEBI:29105"/>
    </ligand>
</feature>
<feature type="transmembrane region" description="Helical" evidence="6">
    <location>
        <begin position="293"/>
        <end position="310"/>
    </location>
</feature>
<evidence type="ECO:0000256" key="4">
    <source>
        <dbReference type="ARBA" id="ARBA00023136"/>
    </source>
</evidence>
<dbReference type="GO" id="GO:0016020">
    <property type="term" value="C:membrane"/>
    <property type="evidence" value="ECO:0007669"/>
    <property type="project" value="UniProtKB-SubCell"/>
</dbReference>
<evidence type="ECO:0000313" key="9">
    <source>
        <dbReference type="Proteomes" id="UP000245946"/>
    </source>
</evidence>
<dbReference type="Pfam" id="PF03006">
    <property type="entry name" value="HlyIII"/>
    <property type="match status" value="1"/>
</dbReference>
<evidence type="ECO:0000256" key="5">
    <source>
        <dbReference type="PIRSR" id="PIRSR604254-1"/>
    </source>
</evidence>
<organism evidence="8 9">
    <name type="scientific">Tilletiopsis washingtonensis</name>
    <dbReference type="NCBI Taxonomy" id="58919"/>
    <lineage>
        <taxon>Eukaryota</taxon>
        <taxon>Fungi</taxon>
        <taxon>Dikarya</taxon>
        <taxon>Basidiomycota</taxon>
        <taxon>Ustilaginomycotina</taxon>
        <taxon>Exobasidiomycetes</taxon>
        <taxon>Entylomatales</taxon>
        <taxon>Entylomatales incertae sedis</taxon>
        <taxon>Tilletiopsis</taxon>
    </lineage>
</organism>
<dbReference type="STRING" id="58919.A0A316ZLY0"/>
<feature type="binding site" evidence="5">
    <location>
        <position position="490"/>
    </location>
    <ligand>
        <name>Zn(2+)</name>
        <dbReference type="ChEBI" id="CHEBI:29105"/>
    </ligand>
</feature>
<dbReference type="GO" id="GO:0006882">
    <property type="term" value="P:intracellular zinc ion homeostasis"/>
    <property type="evidence" value="ECO:0007669"/>
    <property type="project" value="TreeGrafter"/>
</dbReference>
<keyword evidence="4 6" id="KW-0472">Membrane</keyword>
<reference evidence="8 9" key="1">
    <citation type="journal article" date="2018" name="Mol. Biol. Evol.">
        <title>Broad Genomic Sampling Reveals a Smut Pathogenic Ancestry of the Fungal Clade Ustilaginomycotina.</title>
        <authorList>
            <person name="Kijpornyongpan T."/>
            <person name="Mondo S.J."/>
            <person name="Barry K."/>
            <person name="Sandor L."/>
            <person name="Lee J."/>
            <person name="Lipzen A."/>
            <person name="Pangilinan J."/>
            <person name="LaButti K."/>
            <person name="Hainaut M."/>
            <person name="Henrissat B."/>
            <person name="Grigoriev I.V."/>
            <person name="Spatafora J.W."/>
            <person name="Aime M.C."/>
        </authorList>
    </citation>
    <scope>NUCLEOTIDE SEQUENCE [LARGE SCALE GENOMIC DNA]</scope>
    <source>
        <strain evidence="8 9">MCA 4186</strain>
    </source>
</reference>
<dbReference type="GO" id="GO:0046872">
    <property type="term" value="F:metal ion binding"/>
    <property type="evidence" value="ECO:0007669"/>
    <property type="project" value="UniProtKB-KW"/>
</dbReference>
<keyword evidence="5" id="KW-0479">Metal-binding</keyword>
<protein>
    <submittedName>
        <fullName evidence="8">HlyIII-domain-containing protein</fullName>
    </submittedName>
</protein>
<evidence type="ECO:0000256" key="3">
    <source>
        <dbReference type="ARBA" id="ARBA00022989"/>
    </source>
</evidence>
<comment type="subcellular location">
    <subcellularLocation>
        <location evidence="1">Membrane</location>
        <topology evidence="1">Multi-pass membrane protein</topology>
    </subcellularLocation>
</comment>
<keyword evidence="3 6" id="KW-1133">Transmembrane helix</keyword>
<keyword evidence="2 6" id="KW-0812">Transmembrane</keyword>
<gene>
    <name evidence="8" type="ORF">FA09DRAFT_303551</name>
</gene>
<dbReference type="AlphaFoldDB" id="A0A316ZLY0"/>
<feature type="transmembrane region" description="Helical" evidence="6">
    <location>
        <begin position="492"/>
        <end position="511"/>
    </location>
</feature>
<dbReference type="Proteomes" id="UP000245946">
    <property type="component" value="Unassembled WGS sequence"/>
</dbReference>
<dbReference type="PANTHER" id="PTHR20855">
    <property type="entry name" value="ADIPOR/PROGESTIN RECEPTOR-RELATED"/>
    <property type="match status" value="1"/>
</dbReference>
<evidence type="ECO:0000256" key="7">
    <source>
        <dbReference type="SAM" id="SignalP"/>
    </source>
</evidence>
<evidence type="ECO:0000256" key="2">
    <source>
        <dbReference type="ARBA" id="ARBA00022692"/>
    </source>
</evidence>
<feature type="transmembrane region" description="Helical" evidence="6">
    <location>
        <begin position="330"/>
        <end position="355"/>
    </location>
</feature>
<dbReference type="GO" id="GO:0038023">
    <property type="term" value="F:signaling receptor activity"/>
    <property type="evidence" value="ECO:0007669"/>
    <property type="project" value="TreeGrafter"/>
</dbReference>
<sequence length="584" mass="64107">MPRVSLLAWHWRACSTVWELLCLREIALLRLPSRSPPPALPHRADTRLQLDLSPSLPYTLVSLRSHLLSQLAELEARVRSLYPAADGPSLAASFLAQASALRNDVRRLGTFLPRVPAALTLPQVPSLPAAPTWDMAELAAAWETLSFQLPSGGGDMLASLRARFEGCQDAYAALTLPDFFGASTRAAFDEGMMSPAAAHFEALVAKVKATGEDVRAKGHARASSVAKAARDAEDRLYQAALELAGQGQKLIRYEHLPELWKNNSHILSGYRFIPKSNLSALLRSTFQIHNETGNIHSHLLGAIIILPLFWPSKGLDPDTTPMDRLVQTVYLVAALKCLVLSVSWHVMAGCADACWFERFACVDYTGIAWLVAASVWTLVYNGFYCQPNLALFYSITTFLVGLMGATVPWAAWFNQRQNKGLRICVFLAMCFTGLAPFTHAAYEHGLLKTVLFFQPIVPSLLCYIGGLVFYAFQFPESIAPGRFDTWGHAHQIWHLAIVGAILLHYRAALIFHENRFDFSCAATPSPTLSTHASALLEAAGGLTGIYGLGAADDRVLGWRRAIGRLGNGAVGTAWNRLVDWTQTW</sequence>
<feature type="transmembrane region" description="Helical" evidence="6">
    <location>
        <begin position="367"/>
        <end position="384"/>
    </location>
</feature>
<evidence type="ECO:0000256" key="6">
    <source>
        <dbReference type="SAM" id="Phobius"/>
    </source>
</evidence>
<proteinExistence type="predicted"/>